<proteinExistence type="predicted"/>
<reference evidence="1 2" key="1">
    <citation type="submission" date="2019-11" db="EMBL/GenBank/DDBJ databases">
        <title>Comparative genomics of hydrocarbon-degrading Desulfosarcina strains.</title>
        <authorList>
            <person name="Watanabe M."/>
            <person name="Kojima H."/>
            <person name="Fukui M."/>
        </authorList>
    </citation>
    <scope>NUCLEOTIDE SEQUENCE [LARGE SCALE GENOMIC DNA]</scope>
    <source>
        <strain evidence="1 2">PP31</strain>
    </source>
</reference>
<evidence type="ECO:0000313" key="2">
    <source>
        <dbReference type="Proteomes" id="UP000427769"/>
    </source>
</evidence>
<organism evidence="1 2">
    <name type="scientific">Desulfosarcina widdelii</name>
    <dbReference type="NCBI Taxonomy" id="947919"/>
    <lineage>
        <taxon>Bacteria</taxon>
        <taxon>Pseudomonadati</taxon>
        <taxon>Thermodesulfobacteriota</taxon>
        <taxon>Desulfobacteria</taxon>
        <taxon>Desulfobacterales</taxon>
        <taxon>Desulfosarcinaceae</taxon>
        <taxon>Desulfosarcina</taxon>
    </lineage>
</organism>
<dbReference type="RefSeq" id="WP_155302906.1">
    <property type="nucleotide sequence ID" value="NZ_AP021875.1"/>
</dbReference>
<gene>
    <name evidence="1" type="ORF">DSCW_12490</name>
</gene>
<evidence type="ECO:0000313" key="1">
    <source>
        <dbReference type="EMBL" id="BBO73832.1"/>
    </source>
</evidence>
<dbReference type="EMBL" id="AP021875">
    <property type="protein sequence ID" value="BBO73832.1"/>
    <property type="molecule type" value="Genomic_DNA"/>
</dbReference>
<accession>A0A5K7YVQ7</accession>
<name>A0A5K7YVQ7_9BACT</name>
<keyword evidence="2" id="KW-1185">Reference proteome</keyword>
<dbReference type="OrthoDB" id="5421589at2"/>
<dbReference type="KEGG" id="dwd:DSCW_12490"/>
<dbReference type="AlphaFoldDB" id="A0A5K7YVQ7"/>
<protein>
    <submittedName>
        <fullName evidence="1">Uncharacterized protein</fullName>
    </submittedName>
</protein>
<sequence>MFPKMIDIKLPSTIDEAVDILLDDLPLLDRSRLACLTAKELDLINRMVGLQIARDFKLWSGNTDLLRDCMAVSEQNGDEDADPTMVIVRAMWAKLQDTHVLRLVK</sequence>
<dbReference type="Proteomes" id="UP000427769">
    <property type="component" value="Chromosome"/>
</dbReference>